<keyword evidence="17" id="KW-0496">Mitochondrion</keyword>
<evidence type="ECO:0000256" key="15">
    <source>
        <dbReference type="SAM" id="Phobius"/>
    </source>
</evidence>
<evidence type="ECO:0000256" key="14">
    <source>
        <dbReference type="ARBA" id="ARBA00049512"/>
    </source>
</evidence>
<proteinExistence type="evidence at transcript level"/>
<dbReference type="InterPro" id="IPR008972">
    <property type="entry name" value="Cupredoxin"/>
</dbReference>
<dbReference type="AlphaFoldDB" id="A0A6G5ZUV2"/>
<keyword evidence="11" id="KW-0186">Copper</keyword>
<geneLocation type="mitochondrion" evidence="17"/>
<dbReference type="InterPro" id="IPR036257">
    <property type="entry name" value="Cyt_c_oxidase_su2_TM_sf"/>
</dbReference>
<evidence type="ECO:0000256" key="13">
    <source>
        <dbReference type="ARBA" id="ARBA00031389"/>
    </source>
</evidence>
<evidence type="ECO:0000256" key="10">
    <source>
        <dbReference type="ARBA" id="ARBA00022989"/>
    </source>
</evidence>
<keyword evidence="9" id="KW-0249">Electron transport</keyword>
<evidence type="ECO:0000313" key="17">
    <source>
        <dbReference type="EMBL" id="QHQ98639.1"/>
    </source>
</evidence>
<dbReference type="PROSITE" id="PS50857">
    <property type="entry name" value="COX2_CUA"/>
    <property type="match status" value="1"/>
</dbReference>
<keyword evidence="6 15" id="KW-0812">Transmembrane</keyword>
<evidence type="ECO:0000256" key="11">
    <source>
        <dbReference type="ARBA" id="ARBA00023008"/>
    </source>
</evidence>
<dbReference type="PANTHER" id="PTHR22888:SF9">
    <property type="entry name" value="CYTOCHROME C OXIDASE SUBUNIT 2"/>
    <property type="match status" value="1"/>
</dbReference>
<evidence type="ECO:0000256" key="2">
    <source>
        <dbReference type="ARBA" id="ARBA00004141"/>
    </source>
</evidence>
<dbReference type="GO" id="GO:0004129">
    <property type="term" value="F:cytochrome-c oxidase activity"/>
    <property type="evidence" value="ECO:0007669"/>
    <property type="project" value="UniProtKB-EC"/>
</dbReference>
<dbReference type="PROSITE" id="PS00078">
    <property type="entry name" value="COX2"/>
    <property type="match status" value="1"/>
</dbReference>
<evidence type="ECO:0000259" key="16">
    <source>
        <dbReference type="PROSITE" id="PS50857"/>
    </source>
</evidence>
<dbReference type="GO" id="GO:0042773">
    <property type="term" value="P:ATP synthesis coupled electron transport"/>
    <property type="evidence" value="ECO:0007669"/>
    <property type="project" value="TreeGrafter"/>
</dbReference>
<evidence type="ECO:0000256" key="8">
    <source>
        <dbReference type="ARBA" id="ARBA00022967"/>
    </source>
</evidence>
<dbReference type="EC" id="7.1.1.9" evidence="4"/>
<evidence type="ECO:0000256" key="3">
    <source>
        <dbReference type="ARBA" id="ARBA00007866"/>
    </source>
</evidence>
<dbReference type="GO" id="GO:0016020">
    <property type="term" value="C:membrane"/>
    <property type="evidence" value="ECO:0007669"/>
    <property type="project" value="UniProtKB-SubCell"/>
</dbReference>
<evidence type="ECO:0000256" key="12">
    <source>
        <dbReference type="ARBA" id="ARBA00023136"/>
    </source>
</evidence>
<dbReference type="GO" id="GO:0016491">
    <property type="term" value="F:oxidoreductase activity"/>
    <property type="evidence" value="ECO:0007669"/>
    <property type="project" value="UniProtKB-KW"/>
</dbReference>
<sequence length="199" mass="21865">MLLQGLAVLYCTHSLLECMNIGVVLLVSILALHAMVVCSRALYGSNLYVELVWLLAPTVVVVLLLARTVCMQCSDEELTAYGVECMVVGNQWYWVYTTHDASLYLYAVREHELYCGDLRLLHTTQCIVVDSATAVLMVCSSVDVIHSWTVPTLGVKVDCVPGRANTTGLMHALPGVLYGQCSEICGSLHGYMPLSISWF</sequence>
<keyword evidence="7" id="KW-0479">Metal-binding</keyword>
<keyword evidence="8" id="KW-1278">Translocase</keyword>
<comment type="catalytic activity">
    <reaction evidence="14">
        <text>4 Fe(II)-[cytochrome c] + O2 + 8 H(+)(in) = 4 Fe(III)-[cytochrome c] + 2 H2O + 4 H(+)(out)</text>
        <dbReference type="Rhea" id="RHEA:11436"/>
        <dbReference type="Rhea" id="RHEA-COMP:10350"/>
        <dbReference type="Rhea" id="RHEA-COMP:14399"/>
        <dbReference type="ChEBI" id="CHEBI:15377"/>
        <dbReference type="ChEBI" id="CHEBI:15378"/>
        <dbReference type="ChEBI" id="CHEBI:15379"/>
        <dbReference type="ChEBI" id="CHEBI:29033"/>
        <dbReference type="ChEBI" id="CHEBI:29034"/>
        <dbReference type="EC" id="7.1.1.9"/>
    </reaction>
    <physiologicalReaction direction="left-to-right" evidence="14">
        <dbReference type="Rhea" id="RHEA:11437"/>
    </physiologicalReaction>
</comment>
<comment type="cofactor">
    <cofactor evidence="1">
        <name>Cu cation</name>
        <dbReference type="ChEBI" id="CHEBI:23378"/>
    </cofactor>
</comment>
<name>A0A6G5ZUV2_9EUGL</name>
<dbReference type="InterPro" id="IPR002429">
    <property type="entry name" value="CcO_II-like_C"/>
</dbReference>
<dbReference type="SUPFAM" id="SSF49503">
    <property type="entry name" value="Cupredoxins"/>
    <property type="match status" value="1"/>
</dbReference>
<keyword evidence="12 15" id="KW-0472">Membrane</keyword>
<evidence type="ECO:0000256" key="4">
    <source>
        <dbReference type="ARBA" id="ARBA00012949"/>
    </source>
</evidence>
<dbReference type="Pfam" id="PF00116">
    <property type="entry name" value="COX2"/>
    <property type="match status" value="1"/>
</dbReference>
<dbReference type="InterPro" id="IPR001505">
    <property type="entry name" value="Copper_CuA"/>
</dbReference>
<protein>
    <recommendedName>
        <fullName evidence="4">cytochrome-c oxidase</fullName>
        <ecNumber evidence="4">7.1.1.9</ecNumber>
    </recommendedName>
    <alternativeName>
        <fullName evidence="13">Cytochrome c oxidase polypeptide II</fullName>
    </alternativeName>
</protein>
<evidence type="ECO:0000256" key="7">
    <source>
        <dbReference type="ARBA" id="ARBA00022723"/>
    </source>
</evidence>
<dbReference type="GO" id="GO:0005507">
    <property type="term" value="F:copper ion binding"/>
    <property type="evidence" value="ECO:0007669"/>
    <property type="project" value="InterPro"/>
</dbReference>
<evidence type="ECO:0000256" key="5">
    <source>
        <dbReference type="ARBA" id="ARBA00022448"/>
    </source>
</evidence>
<keyword evidence="17" id="KW-0560">Oxidoreductase</keyword>
<comment type="similarity">
    <text evidence="3">Belongs to the cytochrome c oxidase subunit 2 family.</text>
</comment>
<feature type="transmembrane region" description="Helical" evidence="15">
    <location>
        <begin position="20"/>
        <end position="38"/>
    </location>
</feature>
<dbReference type="Gene3D" id="2.60.40.420">
    <property type="entry name" value="Cupredoxins - blue copper proteins"/>
    <property type="match status" value="1"/>
</dbReference>
<comment type="subcellular location">
    <subcellularLocation>
        <location evidence="2">Membrane</location>
        <topology evidence="2">Multi-pass membrane protein</topology>
    </subcellularLocation>
</comment>
<evidence type="ECO:0000256" key="9">
    <source>
        <dbReference type="ARBA" id="ARBA00022982"/>
    </source>
</evidence>
<dbReference type="Gene3D" id="1.10.287.90">
    <property type="match status" value="1"/>
</dbReference>
<keyword evidence="5" id="KW-0813">Transport</keyword>
<feature type="domain" description="Cytochrome oxidase subunit II copper A binding" evidence="16">
    <location>
        <begin position="80"/>
        <end position="199"/>
    </location>
</feature>
<dbReference type="PANTHER" id="PTHR22888">
    <property type="entry name" value="CYTOCHROME C OXIDASE, SUBUNIT II"/>
    <property type="match status" value="1"/>
</dbReference>
<evidence type="ECO:0000256" key="1">
    <source>
        <dbReference type="ARBA" id="ARBA00001935"/>
    </source>
</evidence>
<feature type="transmembrane region" description="Helical" evidence="15">
    <location>
        <begin position="47"/>
        <end position="66"/>
    </location>
</feature>
<evidence type="ECO:0000256" key="6">
    <source>
        <dbReference type="ARBA" id="ARBA00022692"/>
    </source>
</evidence>
<accession>A0A6G5ZUV2</accession>
<organism evidence="17">
    <name type="scientific">Lacrimia lanifica</name>
    <dbReference type="NCBI Taxonomy" id="2016125"/>
    <lineage>
        <taxon>Eukaryota</taxon>
        <taxon>Discoba</taxon>
        <taxon>Euglenozoa</taxon>
        <taxon>Diplonemea</taxon>
        <taxon>Diplonemidae</taxon>
        <taxon>Lacrimia</taxon>
    </lineage>
</organism>
<keyword evidence="10 15" id="KW-1133">Transmembrane helix</keyword>
<dbReference type="InterPro" id="IPR045187">
    <property type="entry name" value="CcO_II"/>
</dbReference>
<dbReference type="EMBL" id="MN109020">
    <property type="protein sequence ID" value="QHQ98639.1"/>
    <property type="molecule type" value="mRNA"/>
</dbReference>
<reference evidence="17" key="1">
    <citation type="journal article" date="2020" name="Nucleic Acids Res.">
        <title>Gene fragmentation and RNA editing without borders: eccentric mitochondrial genomes of diplonemids.</title>
        <authorList>
            <person name="Kaur B."/>
            <person name="Zahonova K."/>
            <person name="Valach M."/>
            <person name="Faktorova D."/>
            <person name="Prokopchuk G."/>
            <person name="Burger G."/>
            <person name="Lukes J."/>
        </authorList>
    </citation>
    <scope>NUCLEOTIDE SEQUENCE</scope>
</reference>
<dbReference type="PRINTS" id="PR01166">
    <property type="entry name" value="CYCOXIDASEII"/>
</dbReference>